<dbReference type="EMBL" id="CAACYH010000004">
    <property type="protein sequence ID" value="VFB14816.1"/>
    <property type="molecule type" value="Genomic_DNA"/>
</dbReference>
<sequence>MLFLPEYSPILNNKNTNIRGETRNFAFKQYELYTYDCKRKNRQPSCRTASA</sequence>
<dbReference type="AlphaFoldDB" id="A0A449I5W4"/>
<evidence type="ECO:0000313" key="2">
    <source>
        <dbReference type="Proteomes" id="UP000396835"/>
    </source>
</evidence>
<proteinExistence type="predicted"/>
<reference evidence="1 2" key="1">
    <citation type="submission" date="2019-02" db="EMBL/GenBank/DDBJ databases">
        <authorList>
            <consortium name="Pathogen Informatics"/>
        </authorList>
    </citation>
    <scope>NUCLEOTIDE SEQUENCE [LARGE SCALE GENOMIC DNA]</scope>
    <source>
        <strain evidence="1 2">3012STDY7078512</strain>
    </source>
</reference>
<dbReference type="Proteomes" id="UP000396835">
    <property type="component" value="Unassembled WGS sequence"/>
</dbReference>
<organism evidence="1 2">
    <name type="scientific">Prevotella heparinolytica</name>
    <dbReference type="NCBI Taxonomy" id="28113"/>
    <lineage>
        <taxon>Bacteria</taxon>
        <taxon>Pseudomonadati</taxon>
        <taxon>Bacteroidota</taxon>
        <taxon>Bacteroidia</taxon>
        <taxon>Bacteroidales</taxon>
        <taxon>Bacteroidaceae</taxon>
        <taxon>Bacteroides</taxon>
    </lineage>
</organism>
<name>A0A449I5W4_9BACE</name>
<gene>
    <name evidence="1" type="ORF">NCTC7812_02381</name>
</gene>
<evidence type="ECO:0000313" key="1">
    <source>
        <dbReference type="EMBL" id="VFB14816.1"/>
    </source>
</evidence>
<accession>A0A449I5W4</accession>
<protein>
    <submittedName>
        <fullName evidence="1">Uncharacterized protein</fullName>
    </submittedName>
</protein>